<keyword evidence="5" id="KW-0325">Glycoprotein</keyword>
<evidence type="ECO:0000256" key="5">
    <source>
        <dbReference type="ARBA" id="ARBA00023180"/>
    </source>
</evidence>
<proteinExistence type="inferred from homology"/>
<feature type="signal peptide" evidence="9">
    <location>
        <begin position="1"/>
        <end position="28"/>
    </location>
</feature>
<dbReference type="Proteomes" id="UP001153069">
    <property type="component" value="Unassembled WGS sequence"/>
</dbReference>
<dbReference type="PANTHER" id="PTHR22600">
    <property type="entry name" value="BETA-HEXOSAMINIDASE"/>
    <property type="match status" value="1"/>
</dbReference>
<dbReference type="PANTHER" id="PTHR22600:SF21">
    <property type="entry name" value="BETA-HEXOSAMINIDASE A"/>
    <property type="match status" value="1"/>
</dbReference>
<feature type="domain" description="Glycoside hydrolase family 20 catalytic" evidence="10">
    <location>
        <begin position="222"/>
        <end position="534"/>
    </location>
</feature>
<dbReference type="OrthoDB" id="428480at2759"/>
<dbReference type="Gene3D" id="3.30.379.10">
    <property type="entry name" value="Chitobiase/beta-hexosaminidase domain 2-like"/>
    <property type="match status" value="1"/>
</dbReference>
<comment type="catalytic activity">
    <reaction evidence="1 7">
        <text>Hydrolysis of terminal non-reducing N-acetyl-D-hexosamine residues in N-acetyl-beta-D-hexosaminides.</text>
        <dbReference type="EC" id="3.2.1.52"/>
    </reaction>
</comment>
<accession>A0A9N8HQ54</accession>
<evidence type="ECO:0000256" key="6">
    <source>
        <dbReference type="ARBA" id="ARBA00023295"/>
    </source>
</evidence>
<dbReference type="GO" id="GO:0005975">
    <property type="term" value="P:carbohydrate metabolic process"/>
    <property type="evidence" value="ECO:0007669"/>
    <property type="project" value="InterPro"/>
</dbReference>
<feature type="active site" description="Proton donor" evidence="8">
    <location>
        <position position="377"/>
    </location>
</feature>
<evidence type="ECO:0000259" key="10">
    <source>
        <dbReference type="Pfam" id="PF00728"/>
    </source>
</evidence>
<dbReference type="Pfam" id="PF00728">
    <property type="entry name" value="Glyco_hydro_20"/>
    <property type="match status" value="1"/>
</dbReference>
<evidence type="ECO:0000313" key="13">
    <source>
        <dbReference type="Proteomes" id="UP001153069"/>
    </source>
</evidence>
<feature type="domain" description="Beta-hexosaminidase eukaryotic type N-terminal" evidence="11">
    <location>
        <begin position="74"/>
        <end position="180"/>
    </location>
</feature>
<feature type="chain" id="PRO_5040195588" description="Beta-hexosaminidase" evidence="9">
    <location>
        <begin position="29"/>
        <end position="593"/>
    </location>
</feature>
<organism evidence="12 13">
    <name type="scientific">Seminavis robusta</name>
    <dbReference type="NCBI Taxonomy" id="568900"/>
    <lineage>
        <taxon>Eukaryota</taxon>
        <taxon>Sar</taxon>
        <taxon>Stramenopiles</taxon>
        <taxon>Ochrophyta</taxon>
        <taxon>Bacillariophyta</taxon>
        <taxon>Bacillariophyceae</taxon>
        <taxon>Bacillariophycidae</taxon>
        <taxon>Naviculales</taxon>
        <taxon>Naviculaceae</taxon>
        <taxon>Seminavis</taxon>
    </lineage>
</organism>
<keyword evidence="13" id="KW-1185">Reference proteome</keyword>
<dbReference type="CDD" id="cd06562">
    <property type="entry name" value="GH20_HexA_HexB-like"/>
    <property type="match status" value="1"/>
</dbReference>
<name>A0A9N8HQ54_9STRA</name>
<dbReference type="GO" id="GO:0004563">
    <property type="term" value="F:beta-N-acetylhexosaminidase activity"/>
    <property type="evidence" value="ECO:0007669"/>
    <property type="project" value="UniProtKB-EC"/>
</dbReference>
<reference evidence="12" key="1">
    <citation type="submission" date="2020-06" db="EMBL/GenBank/DDBJ databases">
        <authorList>
            <consortium name="Plant Systems Biology data submission"/>
        </authorList>
    </citation>
    <scope>NUCLEOTIDE SEQUENCE</scope>
    <source>
        <strain evidence="12">D6</strain>
    </source>
</reference>
<dbReference type="PIRSF" id="PIRSF001093">
    <property type="entry name" value="B-hxosamndse_ab_euk"/>
    <property type="match status" value="1"/>
</dbReference>
<dbReference type="InterPro" id="IPR029018">
    <property type="entry name" value="Hex-like_dom2"/>
</dbReference>
<sequence length="593" mass="66838">MKTPMRIPSRLLLVALHLLLLLATTIQASLPRLFPAAKQERYDPQARLLCTVLGHPSLFSTLRHPLVVGTTSTTGSTDHDDDHPILEAAKKRFLEYLQQLPDYAEEYPVNPHKQELKPIKSIKLVVRDTANNATYHHVPANVDESYQIQIDCNTGDQHRVLVQSRTVFGMVRALESLAQLVAFGWMDTSSSSSTDPVGSSSDGKAVFVIRNTPLFVADKPTFSYRGLMIDTARHYLPLDLILSNLDVMSMNKLNVLHWHMTDDQSWPFQSTTYPEISEKGAYDPKHNVYSHDDVQQVLDAALLHGIRVIPEFDLPGHSAAVGRSHPELMSSCGDDKKYSFSAPLDPTKPQVYQFVENIYKEVAALFPDPFMHVGGDEVRLDCWKASKSIQRWAKVHGHMTEKELLNYFESILTDIVASNGKTPIAWQELLNEGVDLPPGTIIDVWKGFDKDTIINATKRNYPVIISGCWYLDHLQDKWKDYYKCDPLDFNGTKAQKDLVMGGHASMWGERVDPTDFTARVWPRASAVAERLWSGNDPRKSLQQTVEQRLTNFRCFMVQRGVSAAPIGPGTCGRRQEQQDGTKLLFLRSRQADG</sequence>
<evidence type="ECO:0000256" key="8">
    <source>
        <dbReference type="PIRSR" id="PIRSR001093-1"/>
    </source>
</evidence>
<dbReference type="InterPro" id="IPR029019">
    <property type="entry name" value="HEX_eukaryotic_N"/>
</dbReference>
<keyword evidence="6 7" id="KW-0326">Glycosidase</keyword>
<dbReference type="GO" id="GO:0030203">
    <property type="term" value="P:glycosaminoglycan metabolic process"/>
    <property type="evidence" value="ECO:0007669"/>
    <property type="project" value="TreeGrafter"/>
</dbReference>
<protein>
    <recommendedName>
        <fullName evidence="7">Beta-hexosaminidase</fullName>
        <ecNumber evidence="7">3.2.1.52</ecNumber>
    </recommendedName>
</protein>
<evidence type="ECO:0000313" key="12">
    <source>
        <dbReference type="EMBL" id="CAB9521936.1"/>
    </source>
</evidence>
<evidence type="ECO:0000256" key="3">
    <source>
        <dbReference type="ARBA" id="ARBA00022729"/>
    </source>
</evidence>
<dbReference type="PRINTS" id="PR00738">
    <property type="entry name" value="GLHYDRLASE20"/>
</dbReference>
<dbReference type="SUPFAM" id="SSF55545">
    <property type="entry name" value="beta-N-acetylhexosaminidase-like domain"/>
    <property type="match status" value="1"/>
</dbReference>
<evidence type="ECO:0000256" key="9">
    <source>
        <dbReference type="SAM" id="SignalP"/>
    </source>
</evidence>
<gene>
    <name evidence="12" type="ORF">SEMRO_1251_G256160.1</name>
</gene>
<dbReference type="EC" id="3.2.1.52" evidence="7"/>
<evidence type="ECO:0000256" key="7">
    <source>
        <dbReference type="PIRNR" id="PIRNR001093"/>
    </source>
</evidence>
<dbReference type="Pfam" id="PF14845">
    <property type="entry name" value="Glycohydro_20b2"/>
    <property type="match status" value="1"/>
</dbReference>
<dbReference type="InterPro" id="IPR015883">
    <property type="entry name" value="Glyco_hydro_20_cat"/>
</dbReference>
<dbReference type="GO" id="GO:0016020">
    <property type="term" value="C:membrane"/>
    <property type="evidence" value="ECO:0007669"/>
    <property type="project" value="TreeGrafter"/>
</dbReference>
<dbReference type="FunFam" id="3.20.20.80:FF:000063">
    <property type="entry name" value="Beta-hexosaminidase"/>
    <property type="match status" value="1"/>
</dbReference>
<dbReference type="InterPro" id="IPR017853">
    <property type="entry name" value="GH"/>
</dbReference>
<keyword evidence="3 9" id="KW-0732">Signal</keyword>
<dbReference type="EMBL" id="CAICTM010001249">
    <property type="protein sequence ID" value="CAB9521936.1"/>
    <property type="molecule type" value="Genomic_DNA"/>
</dbReference>
<comment type="caution">
    <text evidence="12">The sequence shown here is derived from an EMBL/GenBank/DDBJ whole genome shotgun (WGS) entry which is preliminary data.</text>
</comment>
<dbReference type="InterPro" id="IPR025705">
    <property type="entry name" value="Beta_hexosaminidase_sua/sub"/>
</dbReference>
<comment type="similarity">
    <text evidence="2 7">Belongs to the glycosyl hydrolase 20 family.</text>
</comment>
<keyword evidence="4 7" id="KW-0378">Hydrolase</keyword>
<evidence type="ECO:0000256" key="2">
    <source>
        <dbReference type="ARBA" id="ARBA00006285"/>
    </source>
</evidence>
<dbReference type="Gene3D" id="3.20.20.80">
    <property type="entry name" value="Glycosidases"/>
    <property type="match status" value="1"/>
</dbReference>
<dbReference type="SUPFAM" id="SSF51445">
    <property type="entry name" value="(Trans)glycosidases"/>
    <property type="match status" value="1"/>
</dbReference>
<evidence type="ECO:0000256" key="4">
    <source>
        <dbReference type="ARBA" id="ARBA00022801"/>
    </source>
</evidence>
<evidence type="ECO:0000259" key="11">
    <source>
        <dbReference type="Pfam" id="PF14845"/>
    </source>
</evidence>
<dbReference type="AlphaFoldDB" id="A0A9N8HQ54"/>
<evidence type="ECO:0000256" key="1">
    <source>
        <dbReference type="ARBA" id="ARBA00001231"/>
    </source>
</evidence>